<feature type="transmembrane region" description="Helical" evidence="2">
    <location>
        <begin position="46"/>
        <end position="68"/>
    </location>
</feature>
<feature type="region of interest" description="Disordered" evidence="1">
    <location>
        <begin position="1"/>
        <end position="23"/>
    </location>
</feature>
<reference evidence="3 4" key="1">
    <citation type="journal article" date="2010" name="Cell">
        <title>The genome of Naegleria gruberi illuminates early eukaryotic versatility.</title>
        <authorList>
            <person name="Fritz-Laylin L.K."/>
            <person name="Prochnik S.E."/>
            <person name="Ginger M.L."/>
            <person name="Dacks J.B."/>
            <person name="Carpenter M.L."/>
            <person name="Field M.C."/>
            <person name="Kuo A."/>
            <person name="Paredez A."/>
            <person name="Chapman J."/>
            <person name="Pham J."/>
            <person name="Shu S."/>
            <person name="Neupane R."/>
            <person name="Cipriano M."/>
            <person name="Mancuso J."/>
            <person name="Tu H."/>
            <person name="Salamov A."/>
            <person name="Lindquist E."/>
            <person name="Shapiro H."/>
            <person name="Lucas S."/>
            <person name="Grigoriev I.V."/>
            <person name="Cande W.Z."/>
            <person name="Fulton C."/>
            <person name="Rokhsar D.S."/>
            <person name="Dawson S.C."/>
        </authorList>
    </citation>
    <scope>NUCLEOTIDE SEQUENCE [LARGE SCALE GENOMIC DNA]</scope>
    <source>
        <strain evidence="3 4">NEG-M</strain>
    </source>
</reference>
<dbReference type="Gene3D" id="6.10.340.10">
    <property type="match status" value="1"/>
</dbReference>
<dbReference type="VEuPathDB" id="AmoebaDB:NAEGRDRAFT_58996"/>
<evidence type="ECO:0000256" key="1">
    <source>
        <dbReference type="SAM" id="MobiDB-lite"/>
    </source>
</evidence>
<dbReference type="AlphaFoldDB" id="D2VR72"/>
<dbReference type="InterPro" id="IPR029787">
    <property type="entry name" value="Nucleotide_cyclase"/>
</dbReference>
<keyword evidence="2" id="KW-0472">Membrane</keyword>
<gene>
    <name evidence="3" type="ORF">NAEGRDRAFT_58996</name>
</gene>
<proteinExistence type="predicted"/>
<evidence type="ECO:0000313" key="3">
    <source>
        <dbReference type="EMBL" id="EFC40623.1"/>
    </source>
</evidence>
<dbReference type="KEGG" id="ngr:NAEGRDRAFT_58996"/>
<dbReference type="GeneID" id="8854894"/>
<dbReference type="InParanoid" id="D2VR72"/>
<dbReference type="Gene3D" id="3.30.70.1230">
    <property type="entry name" value="Nucleotide cyclase"/>
    <property type="match status" value="1"/>
</dbReference>
<protein>
    <submittedName>
        <fullName evidence="3">Adenylate/guanylate cyclase</fullName>
    </submittedName>
</protein>
<dbReference type="EMBL" id="GG738891">
    <property type="protein sequence ID" value="EFC40623.1"/>
    <property type="molecule type" value="Genomic_DNA"/>
</dbReference>
<feature type="transmembrane region" description="Helical" evidence="2">
    <location>
        <begin position="374"/>
        <end position="403"/>
    </location>
</feature>
<organism evidence="4">
    <name type="scientific">Naegleria gruberi</name>
    <name type="common">Amoeba</name>
    <dbReference type="NCBI Taxonomy" id="5762"/>
    <lineage>
        <taxon>Eukaryota</taxon>
        <taxon>Discoba</taxon>
        <taxon>Heterolobosea</taxon>
        <taxon>Tetramitia</taxon>
        <taxon>Eutetramitia</taxon>
        <taxon>Vahlkampfiidae</taxon>
        <taxon>Naegleria</taxon>
    </lineage>
</organism>
<keyword evidence="2" id="KW-0812">Transmembrane</keyword>
<dbReference type="OrthoDB" id="10566849at2759"/>
<sequence length="814" mass="93413">MVKINQITPNLSETQETQETQNIPSSLFETQETNHEPYQFFSSIKFCIILLLSLLVISSILVLSLVWMSSLLPNAIKGTIGQREAQFSDIVSSVTKSVVEATISLDVMKGQLLYLLDFQNSKQIEQVTYQSFLSEWKMRKEFVVTVYIGEPSGNALGIFYSGTSVNWLNMSLVAQYFYECDSDLEKYPYCKRRLDNQPTSVIPAVDLSDLTDSCNANPNQLVFSRSYVDVTTPNIDTFFTLLYCYSFNKSKDNSFDYYLGFDMTVSGFSDILISKIGSIDGSRSFIFETDKQYFVAEINSDSSVKRNTIFTIKDDKINQLSHRILEETRNNFKSLPCNNAITIEHLDDFVYINRFCAETGVDWIFVLSIPQWNFIGSLVIGLIVSIIGTCLIICIAVSLSIFVSVKIVKPFHNLIEQFQAVSRMDMESLDIKTSKFSEVRTLQKQFVQMTNQIRLFRSFIPQHLLNQVEKMEIMKKSRDLKVSAEHDSVAVNPSLMDSMRTSIRSTVNLFKGQLTSKQLFSLYLDKKHVTIVCVLIDEFSELISQMPPSESIHLLTDIFDQLTCVTKIQGGLLGHFENDSISITFNTAANHPKHQEKGVQAARSIIEKLKITRDKKWLMASNKLIRNDSFKNLIENIRFRVAVTTQEVLCGNIGTNDVKNFTLITNARWSLSKMLQLTKYYNLEILISSEVHKAVEILYHTRFIAEIQSLMVDEYSSLLPHSSELLENDLTLKFEQKVYELGDSTQHAADEWLYELREQERKQKWKIYNEACSLFFKNDIEKALTLFETFKRDNPEDIVVKQMVSHCKEILGIY</sequence>
<dbReference type="SUPFAM" id="SSF55073">
    <property type="entry name" value="Nucleotide cyclase"/>
    <property type="match status" value="1"/>
</dbReference>
<keyword evidence="4" id="KW-1185">Reference proteome</keyword>
<accession>D2VR72</accession>
<evidence type="ECO:0000313" key="4">
    <source>
        <dbReference type="Proteomes" id="UP000006671"/>
    </source>
</evidence>
<name>D2VR72_NAEGR</name>
<dbReference type="Proteomes" id="UP000006671">
    <property type="component" value="Unassembled WGS sequence"/>
</dbReference>
<dbReference type="RefSeq" id="XP_002673367.1">
    <property type="nucleotide sequence ID" value="XM_002673321.1"/>
</dbReference>
<evidence type="ECO:0000256" key="2">
    <source>
        <dbReference type="SAM" id="Phobius"/>
    </source>
</evidence>
<keyword evidence="2" id="KW-1133">Transmembrane helix</keyword>